<dbReference type="Pfam" id="PF05598">
    <property type="entry name" value="DUF772"/>
    <property type="match status" value="1"/>
</dbReference>
<feature type="region of interest" description="Disordered" evidence="1">
    <location>
        <begin position="162"/>
        <end position="202"/>
    </location>
</feature>
<feature type="non-terminal residue" evidence="3">
    <location>
        <position position="202"/>
    </location>
</feature>
<dbReference type="PANTHER" id="PTHR35604">
    <property type="entry name" value="TRANSPOSASE INSH FOR INSERTION SEQUENCE ELEMENT IS5A-RELATED"/>
    <property type="match status" value="1"/>
</dbReference>
<gene>
    <name evidence="3" type="ORF">METZ01_LOCUS493272</name>
</gene>
<organism evidence="3">
    <name type="scientific">marine metagenome</name>
    <dbReference type="NCBI Taxonomy" id="408172"/>
    <lineage>
        <taxon>unclassified sequences</taxon>
        <taxon>metagenomes</taxon>
        <taxon>ecological metagenomes</taxon>
    </lineage>
</organism>
<evidence type="ECO:0000256" key="1">
    <source>
        <dbReference type="SAM" id="MobiDB-lite"/>
    </source>
</evidence>
<dbReference type="AlphaFoldDB" id="A0A383D992"/>
<dbReference type="InterPro" id="IPR008490">
    <property type="entry name" value="Transposase_InsH_N"/>
</dbReference>
<dbReference type="EMBL" id="UINC01214954">
    <property type="protein sequence ID" value="SVE40418.1"/>
    <property type="molecule type" value="Genomic_DNA"/>
</dbReference>
<feature type="compositionally biased region" description="Basic and acidic residues" evidence="1">
    <location>
        <begin position="171"/>
        <end position="202"/>
    </location>
</feature>
<protein>
    <recommendedName>
        <fullName evidence="2">Transposase InsH N-terminal domain-containing protein</fullName>
    </recommendedName>
</protein>
<evidence type="ECO:0000313" key="3">
    <source>
        <dbReference type="EMBL" id="SVE40418.1"/>
    </source>
</evidence>
<reference evidence="3" key="1">
    <citation type="submission" date="2018-05" db="EMBL/GenBank/DDBJ databases">
        <authorList>
            <person name="Lanie J.A."/>
            <person name="Ng W.-L."/>
            <person name="Kazmierczak K.M."/>
            <person name="Andrzejewski T.M."/>
            <person name="Davidsen T.M."/>
            <person name="Wayne K.J."/>
            <person name="Tettelin H."/>
            <person name="Glass J.I."/>
            <person name="Rusch D."/>
            <person name="Podicherti R."/>
            <person name="Tsui H.-C.T."/>
            <person name="Winkler M.E."/>
        </authorList>
    </citation>
    <scope>NUCLEOTIDE SEQUENCE</scope>
</reference>
<accession>A0A383D992</accession>
<evidence type="ECO:0000259" key="2">
    <source>
        <dbReference type="Pfam" id="PF05598"/>
    </source>
</evidence>
<sequence>MYNATVRYREATPQLDVFSLLSHEQAVTQVIKGINKLSKVIDWELFREELESILGYAQRDWSKGGRPPIDPVLMFKVLVLQKFHGLSDEECEFQMRDRFSFMIFLGLHPGEAVPDARTIWDFKQALERDGRDDARKLFERFEQMLTEGGVIGRKGSIVDASFVDAPRQRNSRKENEQIKEGERPEGFEERSAKGRQKDCDAR</sequence>
<feature type="domain" description="Transposase InsH N-terminal" evidence="2">
    <location>
        <begin position="35"/>
        <end position="124"/>
    </location>
</feature>
<dbReference type="PANTHER" id="PTHR35604:SF2">
    <property type="entry name" value="TRANSPOSASE INSH FOR INSERTION SEQUENCE ELEMENT IS5A-RELATED"/>
    <property type="match status" value="1"/>
</dbReference>
<name>A0A383D992_9ZZZZ</name>
<proteinExistence type="predicted"/>